<dbReference type="NCBIfam" id="TIGR02937">
    <property type="entry name" value="sigma70-ECF"/>
    <property type="match status" value="1"/>
</dbReference>
<dbReference type="PANTHER" id="PTHR43133">
    <property type="entry name" value="RNA POLYMERASE ECF-TYPE SIGMA FACTO"/>
    <property type="match status" value="1"/>
</dbReference>
<dbReference type="InterPro" id="IPR039425">
    <property type="entry name" value="RNA_pol_sigma-70-like"/>
</dbReference>
<evidence type="ECO:0000256" key="4">
    <source>
        <dbReference type="ARBA" id="ARBA00023163"/>
    </source>
</evidence>
<dbReference type="InterPro" id="IPR007627">
    <property type="entry name" value="RNA_pol_sigma70_r2"/>
</dbReference>
<keyword evidence="3" id="KW-0731">Sigma factor</keyword>
<dbReference type="SUPFAM" id="SSF88946">
    <property type="entry name" value="Sigma2 domain of RNA polymerase sigma factors"/>
    <property type="match status" value="1"/>
</dbReference>
<organism evidence="7 8">
    <name type="scientific">Phenylobacterium terrae</name>
    <dbReference type="NCBI Taxonomy" id="2665495"/>
    <lineage>
        <taxon>Bacteria</taxon>
        <taxon>Pseudomonadati</taxon>
        <taxon>Pseudomonadota</taxon>
        <taxon>Alphaproteobacteria</taxon>
        <taxon>Caulobacterales</taxon>
        <taxon>Caulobacteraceae</taxon>
        <taxon>Phenylobacterium</taxon>
    </lineage>
</organism>
<dbReference type="CDD" id="cd06171">
    <property type="entry name" value="Sigma70_r4"/>
    <property type="match status" value="1"/>
</dbReference>
<dbReference type="Pfam" id="PF08281">
    <property type="entry name" value="Sigma70_r4_2"/>
    <property type="match status" value="1"/>
</dbReference>
<evidence type="ECO:0000259" key="6">
    <source>
        <dbReference type="Pfam" id="PF08281"/>
    </source>
</evidence>
<dbReference type="RefSeq" id="WP_377281688.1">
    <property type="nucleotide sequence ID" value="NZ_JBHRSI010000004.1"/>
</dbReference>
<evidence type="ECO:0000256" key="3">
    <source>
        <dbReference type="ARBA" id="ARBA00023082"/>
    </source>
</evidence>
<dbReference type="Gene3D" id="1.10.10.10">
    <property type="entry name" value="Winged helix-like DNA-binding domain superfamily/Winged helix DNA-binding domain"/>
    <property type="match status" value="1"/>
</dbReference>
<protein>
    <submittedName>
        <fullName evidence="7">RNA polymerase sigma factor</fullName>
    </submittedName>
</protein>
<keyword evidence="4" id="KW-0804">Transcription</keyword>
<dbReference type="InterPro" id="IPR036388">
    <property type="entry name" value="WH-like_DNA-bd_sf"/>
</dbReference>
<evidence type="ECO:0000256" key="2">
    <source>
        <dbReference type="ARBA" id="ARBA00023015"/>
    </source>
</evidence>
<keyword evidence="2" id="KW-0805">Transcription regulation</keyword>
<dbReference type="InterPro" id="IPR013324">
    <property type="entry name" value="RNA_pol_sigma_r3/r4-like"/>
</dbReference>
<evidence type="ECO:0000256" key="1">
    <source>
        <dbReference type="ARBA" id="ARBA00010641"/>
    </source>
</evidence>
<reference evidence="8" key="1">
    <citation type="journal article" date="2019" name="Int. J. Syst. Evol. Microbiol.">
        <title>The Global Catalogue of Microorganisms (GCM) 10K type strain sequencing project: providing services to taxonomists for standard genome sequencing and annotation.</title>
        <authorList>
            <consortium name="The Broad Institute Genomics Platform"/>
            <consortium name="The Broad Institute Genome Sequencing Center for Infectious Disease"/>
            <person name="Wu L."/>
            <person name="Ma J."/>
        </authorList>
    </citation>
    <scope>NUCLEOTIDE SEQUENCE [LARGE SCALE GENOMIC DNA]</scope>
    <source>
        <strain evidence="8">DFY28</strain>
    </source>
</reference>
<accession>A0ABW4N6S9</accession>
<sequence length="197" mass="22040">MSYTENRHMQIFHIRCGDTRVPPALSIAEPDPPQFDGAPPAAPSADLADLFRRNRPWLLALLKLRAPRDAEDLLQETFLRASRHRLDEIRRPRAWLAAIALNLVREQHRRSSVRVPAAETDGALPYEDAGSAAGQDEALLLKQIILSLPPTLAEVFVLSRFEGLTYPEIAQRCGVSTKTVEWRMSKALAICAARLKD</sequence>
<dbReference type="Gene3D" id="1.10.1740.10">
    <property type="match status" value="1"/>
</dbReference>
<gene>
    <name evidence="7" type="ORF">ACFSC0_19810</name>
</gene>
<dbReference type="EMBL" id="JBHUEY010000012">
    <property type="protein sequence ID" value="MFD1785651.1"/>
    <property type="molecule type" value="Genomic_DNA"/>
</dbReference>
<evidence type="ECO:0000313" key="8">
    <source>
        <dbReference type="Proteomes" id="UP001597237"/>
    </source>
</evidence>
<evidence type="ECO:0000313" key="7">
    <source>
        <dbReference type="EMBL" id="MFD1785651.1"/>
    </source>
</evidence>
<name>A0ABW4N6S9_9CAUL</name>
<proteinExistence type="inferred from homology"/>
<dbReference type="InterPro" id="IPR014284">
    <property type="entry name" value="RNA_pol_sigma-70_dom"/>
</dbReference>
<dbReference type="SUPFAM" id="SSF88659">
    <property type="entry name" value="Sigma3 and sigma4 domains of RNA polymerase sigma factors"/>
    <property type="match status" value="1"/>
</dbReference>
<feature type="domain" description="RNA polymerase sigma-70 region 2" evidence="5">
    <location>
        <begin position="50"/>
        <end position="111"/>
    </location>
</feature>
<evidence type="ECO:0000259" key="5">
    <source>
        <dbReference type="Pfam" id="PF04542"/>
    </source>
</evidence>
<keyword evidence="8" id="KW-1185">Reference proteome</keyword>
<feature type="domain" description="RNA polymerase sigma factor 70 region 4 type 2" evidence="6">
    <location>
        <begin position="140"/>
        <end position="189"/>
    </location>
</feature>
<dbReference type="InterPro" id="IPR013325">
    <property type="entry name" value="RNA_pol_sigma_r2"/>
</dbReference>
<dbReference type="Pfam" id="PF04542">
    <property type="entry name" value="Sigma70_r2"/>
    <property type="match status" value="1"/>
</dbReference>
<dbReference type="Proteomes" id="UP001597237">
    <property type="component" value="Unassembled WGS sequence"/>
</dbReference>
<dbReference type="PANTHER" id="PTHR43133:SF63">
    <property type="entry name" value="RNA POLYMERASE SIGMA FACTOR FECI-RELATED"/>
    <property type="match status" value="1"/>
</dbReference>
<comment type="similarity">
    <text evidence="1">Belongs to the sigma-70 factor family. ECF subfamily.</text>
</comment>
<dbReference type="InterPro" id="IPR013249">
    <property type="entry name" value="RNA_pol_sigma70_r4_t2"/>
</dbReference>
<comment type="caution">
    <text evidence="7">The sequence shown here is derived from an EMBL/GenBank/DDBJ whole genome shotgun (WGS) entry which is preliminary data.</text>
</comment>